<dbReference type="InterPro" id="IPR001920">
    <property type="entry name" value="Asp/Glu_race"/>
</dbReference>
<accession>A0ABU1JD00</accession>
<dbReference type="SUPFAM" id="SSF53681">
    <property type="entry name" value="Aspartate/glutamate racemase"/>
    <property type="match status" value="2"/>
</dbReference>
<dbReference type="EC" id="5.1.1.3" evidence="1"/>
<proteinExistence type="predicted"/>
<evidence type="ECO:0000313" key="1">
    <source>
        <dbReference type="EMBL" id="MDR6269761.1"/>
    </source>
</evidence>
<dbReference type="RefSeq" id="WP_309798323.1">
    <property type="nucleotide sequence ID" value="NZ_BAAAHY010000005.1"/>
</dbReference>
<dbReference type="GO" id="GO:0008881">
    <property type="term" value="F:glutamate racemase activity"/>
    <property type="evidence" value="ECO:0007669"/>
    <property type="project" value="UniProtKB-EC"/>
</dbReference>
<dbReference type="Proteomes" id="UP001185069">
    <property type="component" value="Unassembled WGS sequence"/>
</dbReference>
<dbReference type="Gene3D" id="3.40.50.1860">
    <property type="match status" value="2"/>
</dbReference>
<organism evidence="1 2">
    <name type="scientific">Arthrobacter russicus</name>
    <dbReference type="NCBI Taxonomy" id="172040"/>
    <lineage>
        <taxon>Bacteria</taxon>
        <taxon>Bacillati</taxon>
        <taxon>Actinomycetota</taxon>
        <taxon>Actinomycetes</taxon>
        <taxon>Micrococcales</taxon>
        <taxon>Micrococcaceae</taxon>
        <taxon>Arthrobacter</taxon>
    </lineage>
</organism>
<dbReference type="EMBL" id="JAVDQF010000001">
    <property type="protein sequence ID" value="MDR6269761.1"/>
    <property type="molecule type" value="Genomic_DNA"/>
</dbReference>
<gene>
    <name evidence="1" type="ORF">JOE69_001999</name>
</gene>
<evidence type="ECO:0000313" key="2">
    <source>
        <dbReference type="Proteomes" id="UP001185069"/>
    </source>
</evidence>
<comment type="caution">
    <text evidence="1">The sequence shown here is derived from an EMBL/GenBank/DDBJ whole genome shotgun (WGS) entry which is preliminary data.</text>
</comment>
<keyword evidence="1" id="KW-0413">Isomerase</keyword>
<keyword evidence="2" id="KW-1185">Reference proteome</keyword>
<name>A0ABU1JD00_9MICC</name>
<sequence>MPPRNPVDPHALNSPIAVFDAGLGSYDIVRTLRRHYPESDLIYFADRASFPYGAKSEAQLLKIAVASCRYLRSLGAGCVVIGSNAPSVTVLAAVAADCDFPVLGVLPPVRQALAAIAPEQGLLLAGAASMTGSPRLHEFIEREAGQAAARVHAVAATALIELVESGKFLTDPETAVDQVADFLGRQLASWPELGGVLLSSTHLPWLSFAFQRAAPGWQLFNPADDVARSAAPYAVPGTGKLLSLVTESPALTVRDFAQTLDRLGIALELQPVPALELR</sequence>
<protein>
    <submittedName>
        <fullName evidence="1">Glutamate racemase</fullName>
        <ecNumber evidence="1">5.1.1.3</ecNumber>
    </submittedName>
</protein>
<reference evidence="1 2" key="1">
    <citation type="submission" date="2023-07" db="EMBL/GenBank/DDBJ databases">
        <title>Sequencing the genomes of 1000 actinobacteria strains.</title>
        <authorList>
            <person name="Klenk H.-P."/>
        </authorList>
    </citation>
    <scope>NUCLEOTIDE SEQUENCE [LARGE SCALE GENOMIC DNA]</scope>
    <source>
        <strain evidence="1 2">DSM 14555</strain>
    </source>
</reference>